<comment type="caution">
    <text evidence="2">The sequence shown here is derived from an EMBL/GenBank/DDBJ whole genome shotgun (WGS) entry which is preliminary data.</text>
</comment>
<sequence>MTSPRPLQTPHSSRLVTLRLRHLSDFDAAKTRRSIKSPARGKNNRRPASPSFQVCLTALPRCYFQPLVLWLTSGAQAMSERTLNARTRPDRQQCLEPDGAKMKHYTCHIAPISAKQLSIGLKLDSEWCNAVS</sequence>
<name>A0ABD0JY75_9CAEN</name>
<dbReference type="AlphaFoldDB" id="A0ABD0JY75"/>
<feature type="non-terminal residue" evidence="2">
    <location>
        <position position="132"/>
    </location>
</feature>
<proteinExistence type="predicted"/>
<feature type="region of interest" description="Disordered" evidence="1">
    <location>
        <begin position="29"/>
        <end position="49"/>
    </location>
</feature>
<evidence type="ECO:0000256" key="1">
    <source>
        <dbReference type="SAM" id="MobiDB-lite"/>
    </source>
</evidence>
<dbReference type="EMBL" id="JACVVK020000290">
    <property type="protein sequence ID" value="KAK7480006.1"/>
    <property type="molecule type" value="Genomic_DNA"/>
</dbReference>
<evidence type="ECO:0000313" key="3">
    <source>
        <dbReference type="Proteomes" id="UP001519460"/>
    </source>
</evidence>
<reference evidence="2 3" key="1">
    <citation type="journal article" date="2023" name="Sci. Data">
        <title>Genome assembly of the Korean intertidal mud-creeper Batillaria attramentaria.</title>
        <authorList>
            <person name="Patra A.K."/>
            <person name="Ho P.T."/>
            <person name="Jun S."/>
            <person name="Lee S.J."/>
            <person name="Kim Y."/>
            <person name="Won Y.J."/>
        </authorList>
    </citation>
    <scope>NUCLEOTIDE SEQUENCE [LARGE SCALE GENOMIC DNA]</scope>
    <source>
        <strain evidence="2">Wonlab-2016</strain>
    </source>
</reference>
<gene>
    <name evidence="2" type="ORF">BaRGS_00028739</name>
</gene>
<keyword evidence="3" id="KW-1185">Reference proteome</keyword>
<dbReference type="Proteomes" id="UP001519460">
    <property type="component" value="Unassembled WGS sequence"/>
</dbReference>
<protein>
    <submittedName>
        <fullName evidence="2">Uncharacterized protein</fullName>
    </submittedName>
</protein>
<accession>A0ABD0JY75</accession>
<organism evidence="2 3">
    <name type="scientific">Batillaria attramentaria</name>
    <dbReference type="NCBI Taxonomy" id="370345"/>
    <lineage>
        <taxon>Eukaryota</taxon>
        <taxon>Metazoa</taxon>
        <taxon>Spiralia</taxon>
        <taxon>Lophotrochozoa</taxon>
        <taxon>Mollusca</taxon>
        <taxon>Gastropoda</taxon>
        <taxon>Caenogastropoda</taxon>
        <taxon>Sorbeoconcha</taxon>
        <taxon>Cerithioidea</taxon>
        <taxon>Batillariidae</taxon>
        <taxon>Batillaria</taxon>
    </lineage>
</organism>
<evidence type="ECO:0000313" key="2">
    <source>
        <dbReference type="EMBL" id="KAK7480006.1"/>
    </source>
</evidence>